<accession>A0A4R7CRR8</accession>
<dbReference type="AlphaFoldDB" id="A0A4R7CRR8"/>
<dbReference type="EMBL" id="SNZV01000013">
    <property type="protein sequence ID" value="TDS07525.1"/>
    <property type="molecule type" value="Genomic_DNA"/>
</dbReference>
<comment type="caution">
    <text evidence="1">The sequence shown here is derived from an EMBL/GenBank/DDBJ whole genome shotgun (WGS) entry which is preliminary data.</text>
</comment>
<dbReference type="Proteomes" id="UP000294752">
    <property type="component" value="Unassembled WGS sequence"/>
</dbReference>
<sequence length="66" mass="7757">MPLRTSMMRRATADQPAERELHFTGLISWADLALQIAEFLIRLSLRLNRKMIKVFQQECSYIGFDK</sequence>
<name>A0A4R7CRR8_9SPHI</name>
<organism evidence="1 2">
    <name type="scientific">Sphingobacterium paludis</name>
    <dbReference type="NCBI Taxonomy" id="1476465"/>
    <lineage>
        <taxon>Bacteria</taxon>
        <taxon>Pseudomonadati</taxon>
        <taxon>Bacteroidota</taxon>
        <taxon>Sphingobacteriia</taxon>
        <taxon>Sphingobacteriales</taxon>
        <taxon>Sphingobacteriaceae</taxon>
        <taxon>Sphingobacterium</taxon>
    </lineage>
</organism>
<keyword evidence="2" id="KW-1185">Reference proteome</keyword>
<gene>
    <name evidence="1" type="ORF">B0I21_11313</name>
</gene>
<protein>
    <submittedName>
        <fullName evidence="1">Uncharacterized protein</fullName>
    </submittedName>
</protein>
<proteinExistence type="predicted"/>
<reference evidence="1 2" key="1">
    <citation type="submission" date="2019-03" db="EMBL/GenBank/DDBJ databases">
        <title>Genomic Encyclopedia of Type Strains, Phase III (KMG-III): the genomes of soil and plant-associated and newly described type strains.</title>
        <authorList>
            <person name="Whitman W."/>
        </authorList>
    </citation>
    <scope>NUCLEOTIDE SEQUENCE [LARGE SCALE GENOMIC DNA]</scope>
    <source>
        <strain evidence="1 2">CGMCC 1.12801</strain>
    </source>
</reference>
<evidence type="ECO:0000313" key="1">
    <source>
        <dbReference type="EMBL" id="TDS07525.1"/>
    </source>
</evidence>
<evidence type="ECO:0000313" key="2">
    <source>
        <dbReference type="Proteomes" id="UP000294752"/>
    </source>
</evidence>